<dbReference type="HOGENOM" id="CLU_426655_0_0_1"/>
<dbReference type="RefSeq" id="XP_005538956.1">
    <property type="nucleotide sequence ID" value="XM_005538899.1"/>
</dbReference>
<feature type="region of interest" description="Disordered" evidence="1">
    <location>
        <begin position="619"/>
        <end position="642"/>
    </location>
</feature>
<dbReference type="EMBL" id="AP006501">
    <property type="protein sequence ID" value="BAM82920.1"/>
    <property type="molecule type" value="Genomic_DNA"/>
</dbReference>
<evidence type="ECO:0000256" key="1">
    <source>
        <dbReference type="SAM" id="MobiDB-lite"/>
    </source>
</evidence>
<reference evidence="2 3" key="1">
    <citation type="journal article" date="2004" name="Nature">
        <title>Genome sequence of the ultrasmall unicellular red alga Cyanidioschyzon merolae 10D.</title>
        <authorList>
            <person name="Matsuzaki M."/>
            <person name="Misumi O."/>
            <person name="Shin-i T."/>
            <person name="Maruyama S."/>
            <person name="Takahara M."/>
            <person name="Miyagishima S."/>
            <person name="Mori T."/>
            <person name="Nishida K."/>
            <person name="Yagisawa F."/>
            <person name="Nishida K."/>
            <person name="Yoshida Y."/>
            <person name="Nishimura Y."/>
            <person name="Nakao S."/>
            <person name="Kobayashi T."/>
            <person name="Momoyama Y."/>
            <person name="Higashiyama T."/>
            <person name="Minoda A."/>
            <person name="Sano M."/>
            <person name="Nomoto H."/>
            <person name="Oishi K."/>
            <person name="Hayashi H."/>
            <person name="Ohta F."/>
            <person name="Nishizaka S."/>
            <person name="Haga S."/>
            <person name="Miura S."/>
            <person name="Morishita T."/>
            <person name="Kabeya Y."/>
            <person name="Terasawa K."/>
            <person name="Suzuki Y."/>
            <person name="Ishii Y."/>
            <person name="Asakawa S."/>
            <person name="Takano H."/>
            <person name="Ohta N."/>
            <person name="Kuroiwa H."/>
            <person name="Tanaka K."/>
            <person name="Shimizu N."/>
            <person name="Sugano S."/>
            <person name="Sato N."/>
            <person name="Nozaki H."/>
            <person name="Ogasawara N."/>
            <person name="Kohara Y."/>
            <person name="Kuroiwa T."/>
        </authorList>
    </citation>
    <scope>NUCLEOTIDE SEQUENCE [LARGE SCALE GENOMIC DNA]</scope>
    <source>
        <strain evidence="2 3">10D</strain>
    </source>
</reference>
<gene>
    <name evidence="2" type="ORF">CYME_CMS338C</name>
</gene>
<accession>M1V7B1</accession>
<keyword evidence="3" id="KW-1185">Reference proteome</keyword>
<evidence type="ECO:0000313" key="3">
    <source>
        <dbReference type="Proteomes" id="UP000007014"/>
    </source>
</evidence>
<organism evidence="2 3">
    <name type="scientific">Cyanidioschyzon merolae (strain NIES-3377 / 10D)</name>
    <name type="common">Unicellular red alga</name>
    <dbReference type="NCBI Taxonomy" id="280699"/>
    <lineage>
        <taxon>Eukaryota</taxon>
        <taxon>Rhodophyta</taxon>
        <taxon>Bangiophyceae</taxon>
        <taxon>Cyanidiales</taxon>
        <taxon>Cyanidiaceae</taxon>
        <taxon>Cyanidioschyzon</taxon>
    </lineage>
</organism>
<dbReference type="GeneID" id="16997262"/>
<dbReference type="Gramene" id="CMS338CT">
    <property type="protein sequence ID" value="CMS338CT"/>
    <property type="gene ID" value="CMS338C"/>
</dbReference>
<feature type="compositionally biased region" description="Basic and acidic residues" evidence="1">
    <location>
        <begin position="632"/>
        <end position="642"/>
    </location>
</feature>
<protein>
    <submittedName>
        <fullName evidence="2">Uncharacterized protein</fullName>
    </submittedName>
</protein>
<reference evidence="2 3" key="2">
    <citation type="journal article" date="2007" name="BMC Biol.">
        <title>A 100%-complete sequence reveals unusually simple genomic features in the hot-spring red alga Cyanidioschyzon merolae.</title>
        <authorList>
            <person name="Nozaki H."/>
            <person name="Takano H."/>
            <person name="Misumi O."/>
            <person name="Terasawa K."/>
            <person name="Matsuzaki M."/>
            <person name="Maruyama S."/>
            <person name="Nishida K."/>
            <person name="Yagisawa F."/>
            <person name="Yoshida Y."/>
            <person name="Fujiwara T."/>
            <person name="Takio S."/>
            <person name="Tamura K."/>
            <person name="Chung S.J."/>
            <person name="Nakamura S."/>
            <person name="Kuroiwa H."/>
            <person name="Tanaka K."/>
            <person name="Sato N."/>
            <person name="Kuroiwa T."/>
        </authorList>
    </citation>
    <scope>NUCLEOTIDE SEQUENCE [LARGE SCALE GENOMIC DNA]</scope>
    <source>
        <strain evidence="2 3">10D</strain>
    </source>
</reference>
<dbReference type="KEGG" id="cme:CYME_CMS338C"/>
<evidence type="ECO:0000313" key="2">
    <source>
        <dbReference type="EMBL" id="BAM82920.1"/>
    </source>
</evidence>
<sequence>MAESSVHSKATVGRSHSGSALNERQEELQADVPRLERLLELGVCTRLPAARQEAFERLRRWINGSANQDAAVIAACAVIFRQMQRCLRCELTPNSKRRRTCHSGAFTSDPDSRTLVHLLTFLARIVGLYARRQGTPTSDALSAASTVESRPALLRWLAARLFHLIDAIIVSGVERTALASLPGPLAFAKAARDRVIALVCRWRDLFADVDESFQQAYLYTFEILRVPQLQCTEAILRPRFFRNQQELEASLRVQIPALIERLTREHLHYNDENFLGTLEREFGMRTSGYLGIDDASDPGAMQRLVPNQQLSANQELLKLWSRHRDRLRDTLKWVKSARTDLEQRQQLWTGLATPHITADEVSVHTSLRGLDARLSAFETRVQLLWSQAETLGIEHPAATSADDNPTENRVPSGYAFDDHMAISEQELDANNDFADIDFIAIQETFTGTETSENALTFSPIHSEGARENTITDSTEIYDERLPQDAPSLPTDAYATSTASNQHALQHAVDFTLPEQINQRGFSEIERLLQRRISSNSENVNEEVLQAFEAAELHLLRAQTTSDATTTVAVAADPLEGFLPADLRPNRRRSTVSSKVSAQARTALRASRHRLETHLRRVLPRAQRQRMQQAESIFEHRQRDRRA</sequence>
<name>M1V7B1_CYAM1</name>
<proteinExistence type="predicted"/>
<feature type="region of interest" description="Disordered" evidence="1">
    <location>
        <begin position="1"/>
        <end position="27"/>
    </location>
</feature>
<feature type="compositionally biased region" description="Polar residues" evidence="1">
    <location>
        <begin position="1"/>
        <end position="22"/>
    </location>
</feature>
<dbReference type="AlphaFoldDB" id="M1V7B1"/>
<dbReference type="OrthoDB" id="10580189at2759"/>
<dbReference type="Proteomes" id="UP000007014">
    <property type="component" value="Chromosome 19"/>
</dbReference>